<dbReference type="SMART" id="SM00066">
    <property type="entry name" value="GAL4"/>
    <property type="match status" value="1"/>
</dbReference>
<evidence type="ECO:0000313" key="3">
    <source>
        <dbReference type="EMBL" id="KZL72532.1"/>
    </source>
</evidence>
<dbReference type="Pfam" id="PF11951">
    <property type="entry name" value="Fungal_trans_2"/>
    <property type="match status" value="1"/>
</dbReference>
<evidence type="ECO:0000256" key="1">
    <source>
        <dbReference type="ARBA" id="ARBA00023242"/>
    </source>
</evidence>
<comment type="caution">
    <text evidence="3">The sequence shown here is derived from an EMBL/GenBank/DDBJ whole genome shotgun (WGS) entry which is preliminary data.</text>
</comment>
<dbReference type="PANTHER" id="PTHR47784:SF5">
    <property type="entry name" value="STEROL UPTAKE CONTROL PROTEIN 2"/>
    <property type="match status" value="1"/>
</dbReference>
<dbReference type="PROSITE" id="PS00463">
    <property type="entry name" value="ZN2_CY6_FUNGAL_1"/>
    <property type="match status" value="1"/>
</dbReference>
<keyword evidence="4" id="KW-1185">Reference proteome</keyword>
<dbReference type="STRING" id="1573173.A0A166TUY3"/>
<dbReference type="Gene3D" id="4.10.240.10">
    <property type="entry name" value="Zn(2)-C6 fungal-type DNA-binding domain"/>
    <property type="match status" value="1"/>
</dbReference>
<dbReference type="EMBL" id="LFIW01002369">
    <property type="protein sequence ID" value="KZL72532.1"/>
    <property type="molecule type" value="Genomic_DNA"/>
</dbReference>
<keyword evidence="1" id="KW-0539">Nucleus</keyword>
<sequence>MEELPTLRHGPKRSHKKVRTGCVPCKRRKVKCDERRPQCSQCIRQGSQCDLRSTKPTGDPAPKLSVGPIPGNPLNLNMLDLELIHHWTMSTYDSLTTSPLLRTFWLRNAVKIGFRCDFVMRTILALSAVHLGFLNPGRREALLQHALTYHNLAAVGARESMHPEDYMEDIEMRENQFLYSVLIMFYVISQTNSPQDVFFDSKDQTVQNEPDWMAFFKGSRYLALSCESLYDSSSLTHPIINHMMEMYFCREKVSQGPQFTILLDRLYHLGDNCSASERAVYIHAAQELDITFRVFSEFAETRDILHAFIWISNVSDHRGDLTALLQKPKPSQEALVIFTCFCFMSNRLPTRWWSQGWVEALKNATFDLLDEENKTWVIEMSLDFPGTAGSPAAPKSRELDEHG</sequence>
<dbReference type="SUPFAM" id="SSF57701">
    <property type="entry name" value="Zn2/Cys6 DNA-binding domain"/>
    <property type="match status" value="1"/>
</dbReference>
<dbReference type="InterPro" id="IPR001138">
    <property type="entry name" value="Zn2Cys6_DnaBD"/>
</dbReference>
<dbReference type="GO" id="GO:0001228">
    <property type="term" value="F:DNA-binding transcription activator activity, RNA polymerase II-specific"/>
    <property type="evidence" value="ECO:0007669"/>
    <property type="project" value="TreeGrafter"/>
</dbReference>
<feature type="domain" description="Zn(2)-C6 fungal-type" evidence="2">
    <location>
        <begin position="21"/>
        <end position="51"/>
    </location>
</feature>
<dbReference type="PRINTS" id="PR00755">
    <property type="entry name" value="AFLATOXINBRP"/>
</dbReference>
<dbReference type="Proteomes" id="UP000076584">
    <property type="component" value="Unassembled WGS sequence"/>
</dbReference>
<dbReference type="PROSITE" id="PS50048">
    <property type="entry name" value="ZN2_CY6_FUNGAL_2"/>
    <property type="match status" value="1"/>
</dbReference>
<dbReference type="InterPro" id="IPR036864">
    <property type="entry name" value="Zn2-C6_fun-type_DNA-bd_sf"/>
</dbReference>
<evidence type="ECO:0000259" key="2">
    <source>
        <dbReference type="PROSITE" id="PS50048"/>
    </source>
</evidence>
<dbReference type="CDD" id="cd00067">
    <property type="entry name" value="GAL4"/>
    <property type="match status" value="1"/>
</dbReference>
<name>A0A166TUY3_COLIC</name>
<dbReference type="Pfam" id="PF00172">
    <property type="entry name" value="Zn_clus"/>
    <property type="match status" value="1"/>
</dbReference>
<dbReference type="InterPro" id="IPR053157">
    <property type="entry name" value="Sterol_Uptake_Regulator"/>
</dbReference>
<dbReference type="InterPro" id="IPR021858">
    <property type="entry name" value="Fun_TF"/>
</dbReference>
<dbReference type="AlphaFoldDB" id="A0A166TUY3"/>
<accession>A0A166TUY3</accession>
<dbReference type="PANTHER" id="PTHR47784">
    <property type="entry name" value="STEROL UPTAKE CONTROL PROTEIN 2"/>
    <property type="match status" value="1"/>
</dbReference>
<dbReference type="GO" id="GO:0008270">
    <property type="term" value="F:zinc ion binding"/>
    <property type="evidence" value="ECO:0007669"/>
    <property type="project" value="InterPro"/>
</dbReference>
<organism evidence="3 4">
    <name type="scientific">Colletotrichum incanum</name>
    <name type="common">Soybean anthracnose fungus</name>
    <dbReference type="NCBI Taxonomy" id="1573173"/>
    <lineage>
        <taxon>Eukaryota</taxon>
        <taxon>Fungi</taxon>
        <taxon>Dikarya</taxon>
        <taxon>Ascomycota</taxon>
        <taxon>Pezizomycotina</taxon>
        <taxon>Sordariomycetes</taxon>
        <taxon>Hypocreomycetidae</taxon>
        <taxon>Glomerellales</taxon>
        <taxon>Glomerellaceae</taxon>
        <taxon>Colletotrichum</taxon>
        <taxon>Colletotrichum spaethianum species complex</taxon>
    </lineage>
</organism>
<reference evidence="3 4" key="1">
    <citation type="submission" date="2015-06" db="EMBL/GenBank/DDBJ databases">
        <title>Survival trade-offs in plant roots during colonization by closely related pathogenic and mutualistic fungi.</title>
        <authorList>
            <person name="Hacquard S."/>
            <person name="Kracher B."/>
            <person name="Hiruma K."/>
            <person name="Weinman A."/>
            <person name="Muench P."/>
            <person name="Garrido Oter R."/>
            <person name="Ver Loren van Themaat E."/>
            <person name="Dallerey J.-F."/>
            <person name="Damm U."/>
            <person name="Henrissat B."/>
            <person name="Lespinet O."/>
            <person name="Thon M."/>
            <person name="Kemen E."/>
            <person name="McHardy A.C."/>
            <person name="Schulze-Lefert P."/>
            <person name="O'Connell R.J."/>
        </authorList>
    </citation>
    <scope>NUCLEOTIDE SEQUENCE [LARGE SCALE GENOMIC DNA]</scope>
    <source>
        <strain evidence="3 4">MAFF 238704</strain>
    </source>
</reference>
<proteinExistence type="predicted"/>
<protein>
    <submittedName>
        <fullName evidence="3">C6 zinc finger protein</fullName>
    </submittedName>
</protein>
<evidence type="ECO:0000313" key="4">
    <source>
        <dbReference type="Proteomes" id="UP000076584"/>
    </source>
</evidence>
<gene>
    <name evidence="3" type="ORF">CI238_09274</name>
</gene>